<organism evidence="1 2">
    <name type="scientific">Erwinia tracheiphila</name>
    <dbReference type="NCBI Taxonomy" id="65700"/>
    <lineage>
        <taxon>Bacteria</taxon>
        <taxon>Pseudomonadati</taxon>
        <taxon>Pseudomonadota</taxon>
        <taxon>Gammaproteobacteria</taxon>
        <taxon>Enterobacterales</taxon>
        <taxon>Erwiniaceae</taxon>
        <taxon>Erwinia</taxon>
    </lineage>
</organism>
<proteinExistence type="predicted"/>
<dbReference type="RefSeq" id="WP_016169688.1">
    <property type="nucleotide sequence ID" value="NZ_CP089932.1"/>
</dbReference>
<sequence length="111" mass="11944">MIDVFLKGDNIVGTKVFPFDGANILAVTASASQHKQLKEFFSSVDVSRIQVLVESVIFETSASDGFDFSFAAGDPSGHPIRTNLYFSATAIAGYSFFDAVRHGRCFAAEAP</sequence>
<reference evidence="1 2" key="1">
    <citation type="submission" date="2015-01" db="EMBL/GenBank/DDBJ databases">
        <title>Erwinia tracheiphila.</title>
        <authorList>
            <person name="Shapiro L.R."/>
        </authorList>
    </citation>
    <scope>NUCLEOTIDE SEQUENCE [LARGE SCALE GENOMIC DNA]</scope>
    <source>
        <strain evidence="1 2">BuffGH</strain>
    </source>
</reference>
<name>A0A0M2K6S3_9GAMM</name>
<accession>A0A0M2K6S3</accession>
<comment type="caution">
    <text evidence="1">The sequence shown here is derived from an EMBL/GenBank/DDBJ whole genome shotgun (WGS) entry which is preliminary data.</text>
</comment>
<keyword evidence="2" id="KW-1185">Reference proteome</keyword>
<dbReference type="Proteomes" id="UP000033924">
    <property type="component" value="Unassembled WGS sequence"/>
</dbReference>
<protein>
    <submittedName>
        <fullName evidence="1">Uncharacterized protein</fullName>
    </submittedName>
</protein>
<dbReference type="AlphaFoldDB" id="A0A0M2K6S3"/>
<dbReference type="EMBL" id="JXNU01000003">
    <property type="protein sequence ID" value="KKF34634.1"/>
    <property type="molecule type" value="Genomic_DNA"/>
</dbReference>
<evidence type="ECO:0000313" key="2">
    <source>
        <dbReference type="Proteomes" id="UP000033924"/>
    </source>
</evidence>
<dbReference type="PATRIC" id="fig|65700.7.peg.744"/>
<gene>
    <name evidence="1" type="ORF">SY86_02945</name>
</gene>
<evidence type="ECO:0000313" key="1">
    <source>
        <dbReference type="EMBL" id="KKF34634.1"/>
    </source>
</evidence>